<dbReference type="Proteomes" id="UP000263957">
    <property type="component" value="Unassembled WGS sequence"/>
</dbReference>
<feature type="transmembrane region" description="Helical" evidence="1">
    <location>
        <begin position="71"/>
        <end position="98"/>
    </location>
</feature>
<feature type="transmembrane region" description="Helical" evidence="1">
    <location>
        <begin position="32"/>
        <end position="51"/>
    </location>
</feature>
<evidence type="ECO:0000313" key="5">
    <source>
        <dbReference type="Proteomes" id="UP000263957"/>
    </source>
</evidence>
<keyword evidence="1" id="KW-0812">Transmembrane</keyword>
<evidence type="ECO:0000313" key="2">
    <source>
        <dbReference type="EMBL" id="HAE94638.1"/>
    </source>
</evidence>
<evidence type="ECO:0000313" key="4">
    <source>
        <dbReference type="Proteomes" id="UP000259173"/>
    </source>
</evidence>
<evidence type="ECO:0008006" key="6">
    <source>
        <dbReference type="Google" id="ProtNLM"/>
    </source>
</evidence>
<sequence>MITDIVNQQKDLSMQTAFFGKSSVQAMARVSGFAYLAYSILGLFITLGPTHHIWNDITASTMTAYSESDVFLFRTGLLAETGMYLFVIVSAAAMYSYLRHVGPGLAVIGGYCRLAESIIGAAFIIFAYAALAVLTRPELIVDMSDDTRYALLRLFRHLKGYSIYFLLIIMSAGALSYYVLFFKSRFIPRWLSAWGIFTYAAVGLGAVTIILFPAMTRWIMFVFLPGAAFEFVVGFWLLFRGIDMPAWDRIQSETPMKASGEKLTT</sequence>
<feature type="transmembrane region" description="Helical" evidence="1">
    <location>
        <begin position="218"/>
        <end position="239"/>
    </location>
</feature>
<dbReference type="InterPro" id="IPR025495">
    <property type="entry name" value="DUF4386"/>
</dbReference>
<gene>
    <name evidence="2" type="ORF">DCG65_08760</name>
    <name evidence="3" type="ORF">DD728_13450</name>
</gene>
<dbReference type="AlphaFoldDB" id="A0A353YM21"/>
<organism evidence="2 4">
    <name type="scientific">Hyphomonas atlantica</name>
    <dbReference type="NCBI Taxonomy" id="1280948"/>
    <lineage>
        <taxon>Bacteria</taxon>
        <taxon>Pseudomonadati</taxon>
        <taxon>Pseudomonadota</taxon>
        <taxon>Alphaproteobacteria</taxon>
        <taxon>Hyphomonadales</taxon>
        <taxon>Hyphomonadaceae</taxon>
        <taxon>Hyphomonas</taxon>
    </lineage>
</organism>
<keyword evidence="1" id="KW-0472">Membrane</keyword>
<dbReference type="EMBL" id="DMBR01000264">
    <property type="protein sequence ID" value="HAE94638.1"/>
    <property type="molecule type" value="Genomic_DNA"/>
</dbReference>
<feature type="transmembrane region" description="Helical" evidence="1">
    <location>
        <begin position="161"/>
        <end position="181"/>
    </location>
</feature>
<accession>A0A353YM21</accession>
<dbReference type="EMBL" id="DOGS01000266">
    <property type="protein sequence ID" value="HBQ49858.1"/>
    <property type="molecule type" value="Genomic_DNA"/>
</dbReference>
<name>A0A353YM21_9PROT</name>
<feature type="transmembrane region" description="Helical" evidence="1">
    <location>
        <begin position="110"/>
        <end position="134"/>
    </location>
</feature>
<proteinExistence type="predicted"/>
<dbReference type="Pfam" id="PF14329">
    <property type="entry name" value="DUF4386"/>
    <property type="match status" value="1"/>
</dbReference>
<protein>
    <recommendedName>
        <fullName evidence="6">DUF4386 domain-containing protein</fullName>
    </recommendedName>
</protein>
<evidence type="ECO:0000313" key="3">
    <source>
        <dbReference type="EMBL" id="HBQ49858.1"/>
    </source>
</evidence>
<dbReference type="Proteomes" id="UP000259173">
    <property type="component" value="Unassembled WGS sequence"/>
</dbReference>
<comment type="caution">
    <text evidence="2">The sequence shown here is derived from an EMBL/GenBank/DDBJ whole genome shotgun (WGS) entry which is preliminary data.</text>
</comment>
<keyword evidence="1" id="KW-1133">Transmembrane helix</keyword>
<feature type="transmembrane region" description="Helical" evidence="1">
    <location>
        <begin position="193"/>
        <end position="212"/>
    </location>
</feature>
<evidence type="ECO:0000256" key="1">
    <source>
        <dbReference type="SAM" id="Phobius"/>
    </source>
</evidence>
<reference evidence="4 5" key="1">
    <citation type="journal article" date="2018" name="Nat. Biotechnol.">
        <title>A standardized bacterial taxonomy based on genome phylogeny substantially revises the tree of life.</title>
        <authorList>
            <person name="Parks D.H."/>
            <person name="Chuvochina M."/>
            <person name="Waite D.W."/>
            <person name="Rinke C."/>
            <person name="Skarshewski A."/>
            <person name="Chaumeil P.A."/>
            <person name="Hugenholtz P."/>
        </authorList>
    </citation>
    <scope>NUCLEOTIDE SEQUENCE [LARGE SCALE GENOMIC DNA]</scope>
    <source>
        <strain evidence="3">UBA10378</strain>
        <strain evidence="2">UBA8557</strain>
    </source>
</reference>